<accession>G5GEA9</accession>
<dbReference type="Pfam" id="PF14262">
    <property type="entry name" value="Cthe_2159"/>
    <property type="match status" value="1"/>
</dbReference>
<sequence length="409" mass="41671">MKKLFLLLIVMCCTLAVEAQTLNIYQGSVCVGVSAAAAGDMIYDNGTTLTVAGRTYSIADIDSIVVNTRSVTAGQVEVEYSNSGARVFMAGDVAPYLTASVSGAHVSITAAAGLTQEVNYVLSGTSSDGSFTQTGSYKMRLTLQGVDLTSSSGAAINVQNGKRIKVVLADGTTNALTDAASGSQKACFYVRGHAEFAGGGTLTLTGRKAHAFASGEYTELHSSLGHISVVSAVTDGFHVGQYFSMAGGKLTIAGVKSDGIDVGATKDSTEENNGQVLISGGTLAITLDAANDVKGLKADSLITISGGNITITGSGNGQKGIKTATDLQINNASGIAPTIAITLTGTTHNKGQADESKTRGMKIDRNFTFDGGTINVSTSGSKAKAIVVDGTYYYKSGTINCPVSAATVG</sequence>
<protein>
    <recommendedName>
        <fullName evidence="4">Carbohydrate-binding domain-containing protein</fullName>
    </recommendedName>
</protein>
<feature type="chain" id="PRO_5003477200" description="Carbohydrate-binding domain-containing protein" evidence="1">
    <location>
        <begin position="20"/>
        <end position="409"/>
    </location>
</feature>
<dbReference type="RefSeq" id="WP_009348452.1">
    <property type="nucleotide sequence ID" value="NZ_JH376837.1"/>
</dbReference>
<reference evidence="2 3" key="1">
    <citation type="submission" date="2011-08" db="EMBL/GenBank/DDBJ databases">
        <title>The Genome Sequence of Prevotella sp. oral taxon 302 str. F0323.</title>
        <authorList>
            <consortium name="The Broad Institute Genome Sequencing Platform"/>
            <person name="Earl A."/>
            <person name="Ward D."/>
            <person name="Feldgarden M."/>
            <person name="Gevers D."/>
            <person name="Izard J."/>
            <person name="Blanton J.M."/>
            <person name="Baranova O.V."/>
            <person name="Tanner A.C."/>
            <person name="Dewhirst F.E."/>
            <person name="Young S.K."/>
            <person name="Zeng Q."/>
            <person name="Gargeya S."/>
            <person name="Fitzgerald M."/>
            <person name="Haas B."/>
            <person name="Abouelleil A."/>
            <person name="Alvarado L."/>
            <person name="Arachchi H.M."/>
            <person name="Berlin A."/>
            <person name="Brown A."/>
            <person name="Chapman S.B."/>
            <person name="Chen Z."/>
            <person name="Dunbar C."/>
            <person name="Freedman E."/>
            <person name="Gearin G."/>
            <person name="Gellesch M."/>
            <person name="Goldberg J."/>
            <person name="Griggs A."/>
            <person name="Gujja S."/>
            <person name="Heiman D."/>
            <person name="Howarth C."/>
            <person name="Larson L."/>
            <person name="Lui A."/>
            <person name="MacDonald P.J.P."/>
            <person name="Montmayeur A."/>
            <person name="Murphy C."/>
            <person name="Neiman D."/>
            <person name="Pearson M."/>
            <person name="Priest M."/>
            <person name="Roberts A."/>
            <person name="Saif S."/>
            <person name="Shea T."/>
            <person name="Shenoy N."/>
            <person name="Sisk P."/>
            <person name="Stolte C."/>
            <person name="Sykes S."/>
            <person name="Wortman J."/>
            <person name="Nusbaum C."/>
            <person name="Birren B."/>
        </authorList>
    </citation>
    <scope>NUCLEOTIDE SEQUENCE [LARGE SCALE GENOMIC DNA]</scope>
    <source>
        <strain evidence="2 3">F0323</strain>
    </source>
</reference>
<dbReference type="Proteomes" id="UP000015993">
    <property type="component" value="Unassembled WGS sequence"/>
</dbReference>
<proteinExistence type="predicted"/>
<dbReference type="EMBL" id="ACZK01000037">
    <property type="protein sequence ID" value="EHG20962.1"/>
    <property type="molecule type" value="Genomic_DNA"/>
</dbReference>
<dbReference type="STRING" id="679199.HMPREF9332_01911"/>
<keyword evidence="3" id="KW-1185">Reference proteome</keyword>
<evidence type="ECO:0000256" key="1">
    <source>
        <dbReference type="SAM" id="SignalP"/>
    </source>
</evidence>
<dbReference type="InterPro" id="IPR025584">
    <property type="entry name" value="Cthe_2159"/>
</dbReference>
<evidence type="ECO:0000313" key="2">
    <source>
        <dbReference type="EMBL" id="EHG20962.1"/>
    </source>
</evidence>
<organism evidence="2 3">
    <name type="scientific">Alloprevotella rava F0323</name>
    <dbReference type="NCBI Taxonomy" id="679199"/>
    <lineage>
        <taxon>Bacteria</taxon>
        <taxon>Pseudomonadati</taxon>
        <taxon>Bacteroidota</taxon>
        <taxon>Bacteroidia</taxon>
        <taxon>Bacteroidales</taxon>
        <taxon>Prevotellaceae</taxon>
        <taxon>Alloprevotella</taxon>
    </lineage>
</organism>
<evidence type="ECO:0000313" key="3">
    <source>
        <dbReference type="Proteomes" id="UP000015993"/>
    </source>
</evidence>
<evidence type="ECO:0008006" key="4">
    <source>
        <dbReference type="Google" id="ProtNLM"/>
    </source>
</evidence>
<dbReference type="HOGENOM" id="CLU_672014_0_0_10"/>
<dbReference type="eggNOG" id="ENOG502Z8AD">
    <property type="taxonomic scope" value="Bacteria"/>
</dbReference>
<comment type="caution">
    <text evidence="2">The sequence shown here is derived from an EMBL/GenBank/DDBJ whole genome shotgun (WGS) entry which is preliminary data.</text>
</comment>
<dbReference type="OrthoDB" id="6116667at2"/>
<gene>
    <name evidence="2" type="ORF">HMPREF9332_01911</name>
</gene>
<dbReference type="AlphaFoldDB" id="G5GEA9"/>
<name>G5GEA9_9BACT</name>
<feature type="signal peptide" evidence="1">
    <location>
        <begin position="1"/>
        <end position="19"/>
    </location>
</feature>
<keyword evidence="1" id="KW-0732">Signal</keyword>